<evidence type="ECO:0000256" key="1">
    <source>
        <dbReference type="SAM" id="Phobius"/>
    </source>
</evidence>
<dbReference type="RefSeq" id="WP_385961081.1">
    <property type="nucleotide sequence ID" value="NZ_JBHSOG010000017.1"/>
</dbReference>
<dbReference type="SUPFAM" id="SSF52058">
    <property type="entry name" value="L domain-like"/>
    <property type="match status" value="1"/>
</dbReference>
<comment type="caution">
    <text evidence="2">The sequence shown here is derived from an EMBL/GenBank/DDBJ whole genome shotgun (WGS) entry which is preliminary data.</text>
</comment>
<evidence type="ECO:0000313" key="3">
    <source>
        <dbReference type="Proteomes" id="UP001595974"/>
    </source>
</evidence>
<proteinExistence type="predicted"/>
<keyword evidence="1" id="KW-1133">Transmembrane helix</keyword>
<dbReference type="InterPro" id="IPR032675">
    <property type="entry name" value="LRR_dom_sf"/>
</dbReference>
<keyword evidence="1" id="KW-0812">Transmembrane</keyword>
<dbReference type="Proteomes" id="UP001595974">
    <property type="component" value="Unassembled WGS sequence"/>
</dbReference>
<dbReference type="SUPFAM" id="SSF48239">
    <property type="entry name" value="Terpenoid cyclases/Protein prenyltransferases"/>
    <property type="match status" value="1"/>
</dbReference>
<feature type="transmembrane region" description="Helical" evidence="1">
    <location>
        <begin position="176"/>
        <end position="192"/>
    </location>
</feature>
<gene>
    <name evidence="2" type="ORF">ACFPTN_05970</name>
</gene>
<dbReference type="EMBL" id="JBHSOG010000017">
    <property type="protein sequence ID" value="MFC5768913.1"/>
    <property type="molecule type" value="Genomic_DNA"/>
</dbReference>
<keyword evidence="1" id="KW-0472">Membrane</keyword>
<organism evidence="2 3">
    <name type="scientific">Thauera sinica</name>
    <dbReference type="NCBI Taxonomy" id="2665146"/>
    <lineage>
        <taxon>Bacteria</taxon>
        <taxon>Pseudomonadati</taxon>
        <taxon>Pseudomonadota</taxon>
        <taxon>Betaproteobacteria</taxon>
        <taxon>Rhodocyclales</taxon>
        <taxon>Zoogloeaceae</taxon>
        <taxon>Thauera</taxon>
    </lineage>
</organism>
<protein>
    <submittedName>
        <fullName evidence="2">MYXO-CTERM sorting domain-containing protein</fullName>
    </submittedName>
</protein>
<reference evidence="3" key="1">
    <citation type="journal article" date="2019" name="Int. J. Syst. Evol. Microbiol.">
        <title>The Global Catalogue of Microorganisms (GCM) 10K type strain sequencing project: providing services to taxonomists for standard genome sequencing and annotation.</title>
        <authorList>
            <consortium name="The Broad Institute Genomics Platform"/>
            <consortium name="The Broad Institute Genome Sequencing Center for Infectious Disease"/>
            <person name="Wu L."/>
            <person name="Ma J."/>
        </authorList>
    </citation>
    <scope>NUCLEOTIDE SEQUENCE [LARGE SCALE GENOMIC DNA]</scope>
    <source>
        <strain evidence="3">SHR3</strain>
    </source>
</reference>
<keyword evidence="3" id="KW-1185">Reference proteome</keyword>
<dbReference type="Gene3D" id="3.80.10.10">
    <property type="entry name" value="Ribonuclease Inhibitor"/>
    <property type="match status" value="1"/>
</dbReference>
<dbReference type="NCBIfam" id="TIGR03901">
    <property type="entry name" value="MYXO-CTERM"/>
    <property type="match status" value="1"/>
</dbReference>
<name>A0ABW1ANM6_9RHOO</name>
<evidence type="ECO:0000313" key="2">
    <source>
        <dbReference type="EMBL" id="MFC5768913.1"/>
    </source>
</evidence>
<dbReference type="PROSITE" id="PS51450">
    <property type="entry name" value="LRR"/>
    <property type="match status" value="1"/>
</dbReference>
<accession>A0ABW1ANM6</accession>
<dbReference type="InterPro" id="IPR024038">
    <property type="entry name" value="MYXO-CTERM"/>
</dbReference>
<sequence>QVGAGAPVQMRALAAQALLARDPASSSGIALLNGVLAQQGSDGAWGGDIHATASALQALAVAAGSDLAAQRLRVEVPDEALRAAINKALNRGALDHLNRGELAKLTSLDISGSGVTSLAGLEYATNLTALHAANNSITDTSPLNGLTQLATTDLAGNPCAGCSAGGTSMPMGETPLPAWALAALGAAFVGAMRRSRNRRGS</sequence>
<dbReference type="InterPro" id="IPR001611">
    <property type="entry name" value="Leu-rich_rpt"/>
</dbReference>
<dbReference type="InterPro" id="IPR008930">
    <property type="entry name" value="Terpenoid_cyclase/PrenylTrfase"/>
</dbReference>
<feature type="non-terminal residue" evidence="2">
    <location>
        <position position="1"/>
    </location>
</feature>